<feature type="active site" description="Proton acceptor" evidence="9">
    <location>
        <position position="137"/>
    </location>
</feature>
<dbReference type="Pfam" id="PF00069">
    <property type="entry name" value="Pkinase"/>
    <property type="match status" value="1"/>
</dbReference>
<dbReference type="SUPFAM" id="SSF56112">
    <property type="entry name" value="Protein kinase-like (PK-like)"/>
    <property type="match status" value="1"/>
</dbReference>
<keyword evidence="16" id="KW-1185">Reference proteome</keyword>
<dbReference type="FunFam" id="1.10.510.10:FF:000624">
    <property type="entry name" value="Mitogen-activated protein kinase"/>
    <property type="match status" value="1"/>
</dbReference>
<dbReference type="GO" id="GO:0004693">
    <property type="term" value="F:cyclin-dependent protein serine/threonine kinase activity"/>
    <property type="evidence" value="ECO:0007669"/>
    <property type="project" value="TreeGrafter"/>
</dbReference>
<evidence type="ECO:0000256" key="5">
    <source>
        <dbReference type="ARBA" id="ARBA00022679"/>
    </source>
</evidence>
<dbReference type="CDD" id="cd07841">
    <property type="entry name" value="STKc_CDK7"/>
    <property type="match status" value="1"/>
</dbReference>
<keyword evidence="7" id="KW-0418">Kinase</keyword>
<keyword evidence="4" id="KW-0597">Phosphoprotein</keyword>
<accession>A0A8K0JIN1</accession>
<sequence length="359" mass="40374">MNLADQENAAARARWVKETKIGEGTYANVYRGYDVKTGQKIAIKKIKAGAFKDGIDISAIREIKFLRELSHPNVIALLGTYSKAQSLSLVLEYLDTDLEAVIKDKTLVFKPGDVKSWMAMSLRGLDFCHSRGVLHRDLKPNNLLISSKGELKIADFGLARETGDVDSRMTCQVVTRWYRPPELLWGSRSYSYGIDMWSIGTIFIELVLRKPFLPGDSDMDQLKKIITVLGTPTEEEWPGHKLLPDYVNIGEESRGQRWTPWIMSVGKVGVELIKEMLRYDPLKRISAKSALYHQFFLDDPRPTAPIKLPKPTAELVPRAMAPDETEGKPELKTAGGGVKRKAESPDPFGDVKKVARRLF</sequence>
<dbReference type="InterPro" id="IPR037770">
    <property type="entry name" value="CDK7"/>
</dbReference>
<evidence type="ECO:0000259" key="14">
    <source>
        <dbReference type="PROSITE" id="PS50011"/>
    </source>
</evidence>
<feature type="binding site" evidence="10">
    <location>
        <position position="44"/>
    </location>
    <ligand>
        <name>ATP</name>
        <dbReference type="ChEBI" id="CHEBI:30616"/>
    </ligand>
</feature>
<organism evidence="15 16">
    <name type="scientific">Filobasidium floriforme</name>
    <dbReference type="NCBI Taxonomy" id="5210"/>
    <lineage>
        <taxon>Eukaryota</taxon>
        <taxon>Fungi</taxon>
        <taxon>Dikarya</taxon>
        <taxon>Basidiomycota</taxon>
        <taxon>Agaricomycotina</taxon>
        <taxon>Tremellomycetes</taxon>
        <taxon>Filobasidiales</taxon>
        <taxon>Filobasidiaceae</taxon>
        <taxon>Filobasidium</taxon>
    </lineage>
</organism>
<dbReference type="AlphaFoldDB" id="A0A8K0JIN1"/>
<reference evidence="15" key="1">
    <citation type="submission" date="2020-04" db="EMBL/GenBank/DDBJ databases">
        <title>Analysis of mating type loci in Filobasidium floriforme.</title>
        <authorList>
            <person name="Nowrousian M."/>
        </authorList>
    </citation>
    <scope>NUCLEOTIDE SEQUENCE</scope>
    <source>
        <strain evidence="15">CBS 6242</strain>
    </source>
</reference>
<evidence type="ECO:0000256" key="9">
    <source>
        <dbReference type="PIRSR" id="PIRSR637770-1"/>
    </source>
</evidence>
<dbReference type="PROSITE" id="PS50011">
    <property type="entry name" value="PROTEIN_KINASE_DOM"/>
    <property type="match status" value="1"/>
</dbReference>
<dbReference type="EMBL" id="JABELV010000098">
    <property type="protein sequence ID" value="KAG7531188.1"/>
    <property type="molecule type" value="Genomic_DNA"/>
</dbReference>
<dbReference type="InterPro" id="IPR008271">
    <property type="entry name" value="Ser/Thr_kinase_AS"/>
</dbReference>
<evidence type="ECO:0000256" key="2">
    <source>
        <dbReference type="ARBA" id="ARBA00012409"/>
    </source>
</evidence>
<dbReference type="InterPro" id="IPR017441">
    <property type="entry name" value="Protein_kinase_ATP_BS"/>
</dbReference>
<dbReference type="InterPro" id="IPR000719">
    <property type="entry name" value="Prot_kinase_dom"/>
</dbReference>
<proteinExistence type="inferred from homology"/>
<dbReference type="SMART" id="SM00220">
    <property type="entry name" value="S_TKc"/>
    <property type="match status" value="1"/>
</dbReference>
<evidence type="ECO:0000256" key="13">
    <source>
        <dbReference type="SAM" id="MobiDB-lite"/>
    </source>
</evidence>
<protein>
    <recommendedName>
        <fullName evidence="2">[RNA-polymerase]-subunit kinase</fullName>
        <ecNumber evidence="2">2.7.11.23</ecNumber>
    </recommendedName>
</protein>
<keyword evidence="8 10" id="KW-0067">ATP-binding</keyword>
<gene>
    <name evidence="15" type="ORF">FFLO_04547</name>
</gene>
<evidence type="ECO:0000256" key="7">
    <source>
        <dbReference type="ARBA" id="ARBA00022777"/>
    </source>
</evidence>
<dbReference type="PROSITE" id="PS00107">
    <property type="entry name" value="PROTEIN_KINASE_ATP"/>
    <property type="match status" value="1"/>
</dbReference>
<feature type="binding site" evidence="11">
    <location>
        <position position="45"/>
    </location>
    <ligand>
        <name>ATP</name>
        <dbReference type="ChEBI" id="CHEBI:30616"/>
    </ligand>
</feature>
<dbReference type="GO" id="GO:0008353">
    <property type="term" value="F:RNA polymerase II CTD heptapeptide repeat kinase activity"/>
    <property type="evidence" value="ECO:0007669"/>
    <property type="project" value="UniProtKB-EC"/>
</dbReference>
<evidence type="ECO:0000256" key="1">
    <source>
        <dbReference type="ARBA" id="ARBA00006485"/>
    </source>
</evidence>
<evidence type="ECO:0000256" key="11">
    <source>
        <dbReference type="PROSITE-ProRule" id="PRU10141"/>
    </source>
</evidence>
<dbReference type="GO" id="GO:0005737">
    <property type="term" value="C:cytoplasm"/>
    <property type="evidence" value="ECO:0007669"/>
    <property type="project" value="TreeGrafter"/>
</dbReference>
<evidence type="ECO:0000256" key="3">
    <source>
        <dbReference type="ARBA" id="ARBA00022527"/>
    </source>
</evidence>
<comment type="similarity">
    <text evidence="1">Belongs to the protein kinase superfamily. CMGC Ser/Thr protein kinase family. CDC2/CDKX subfamily.</text>
</comment>
<dbReference type="PANTHER" id="PTHR24056:SF0">
    <property type="entry name" value="CYCLIN-DEPENDENT KINASE 7"/>
    <property type="match status" value="1"/>
</dbReference>
<keyword evidence="3 12" id="KW-0723">Serine/threonine-protein kinase</keyword>
<keyword evidence="6 10" id="KW-0547">Nucleotide-binding</keyword>
<dbReference type="Gene3D" id="1.10.510.10">
    <property type="entry name" value="Transferase(Phosphotransferase) domain 1"/>
    <property type="match status" value="1"/>
</dbReference>
<dbReference type="InterPro" id="IPR011009">
    <property type="entry name" value="Kinase-like_dom_sf"/>
</dbReference>
<evidence type="ECO:0000256" key="10">
    <source>
        <dbReference type="PIRSR" id="PIRSR637770-2"/>
    </source>
</evidence>
<dbReference type="PANTHER" id="PTHR24056">
    <property type="entry name" value="CELL DIVISION PROTEIN KINASE"/>
    <property type="match status" value="1"/>
</dbReference>
<name>A0A8K0JIN1_9TREE</name>
<feature type="binding site" evidence="10">
    <location>
        <begin position="21"/>
        <end position="29"/>
    </location>
    <ligand>
        <name>ATP</name>
        <dbReference type="ChEBI" id="CHEBI:30616"/>
    </ligand>
</feature>
<evidence type="ECO:0000313" key="16">
    <source>
        <dbReference type="Proteomes" id="UP000812966"/>
    </source>
</evidence>
<keyword evidence="5" id="KW-0808">Transferase</keyword>
<dbReference type="InterPro" id="IPR050108">
    <property type="entry name" value="CDK"/>
</dbReference>
<comment type="caution">
    <text evidence="15">The sequence shown here is derived from an EMBL/GenBank/DDBJ whole genome shotgun (WGS) entry which is preliminary data.</text>
</comment>
<evidence type="ECO:0000256" key="6">
    <source>
        <dbReference type="ARBA" id="ARBA00022741"/>
    </source>
</evidence>
<evidence type="ECO:0000256" key="4">
    <source>
        <dbReference type="ARBA" id="ARBA00022553"/>
    </source>
</evidence>
<feature type="compositionally biased region" description="Basic and acidic residues" evidence="13">
    <location>
        <begin position="340"/>
        <end position="353"/>
    </location>
</feature>
<dbReference type="Gene3D" id="3.30.200.20">
    <property type="entry name" value="Phosphorylase Kinase, domain 1"/>
    <property type="match status" value="1"/>
</dbReference>
<dbReference type="GO" id="GO:0070985">
    <property type="term" value="C:transcription factor TFIIK complex"/>
    <property type="evidence" value="ECO:0007669"/>
    <property type="project" value="InterPro"/>
</dbReference>
<evidence type="ECO:0000256" key="12">
    <source>
        <dbReference type="RuleBase" id="RU000304"/>
    </source>
</evidence>
<dbReference type="GO" id="GO:0045944">
    <property type="term" value="P:positive regulation of transcription by RNA polymerase II"/>
    <property type="evidence" value="ECO:0007669"/>
    <property type="project" value="TreeGrafter"/>
</dbReference>
<dbReference type="Proteomes" id="UP000812966">
    <property type="component" value="Unassembled WGS sequence"/>
</dbReference>
<evidence type="ECO:0000256" key="8">
    <source>
        <dbReference type="ARBA" id="ARBA00022840"/>
    </source>
</evidence>
<feature type="region of interest" description="Disordered" evidence="13">
    <location>
        <begin position="312"/>
        <end position="359"/>
    </location>
</feature>
<dbReference type="GO" id="GO:0005524">
    <property type="term" value="F:ATP binding"/>
    <property type="evidence" value="ECO:0007669"/>
    <property type="project" value="UniProtKB-UniRule"/>
</dbReference>
<dbReference type="EC" id="2.7.11.23" evidence="2"/>
<evidence type="ECO:0000313" key="15">
    <source>
        <dbReference type="EMBL" id="KAG7531188.1"/>
    </source>
</evidence>
<dbReference type="PROSITE" id="PS00108">
    <property type="entry name" value="PROTEIN_KINASE_ST"/>
    <property type="match status" value="1"/>
</dbReference>
<feature type="domain" description="Protein kinase" evidence="14">
    <location>
        <begin position="15"/>
        <end position="296"/>
    </location>
</feature>